<dbReference type="InterPro" id="IPR000315">
    <property type="entry name" value="Znf_B-box"/>
</dbReference>
<dbReference type="SUPFAM" id="SSF56672">
    <property type="entry name" value="DNA/RNA polymerases"/>
    <property type="match status" value="1"/>
</dbReference>
<dbReference type="Gene3D" id="1.10.443.10">
    <property type="entry name" value="Intergrase catalytic core"/>
    <property type="match status" value="1"/>
</dbReference>
<feature type="coiled-coil region" evidence="5">
    <location>
        <begin position="679"/>
        <end position="717"/>
    </location>
</feature>
<evidence type="ECO:0000256" key="1">
    <source>
        <dbReference type="ARBA" id="ARBA00022723"/>
    </source>
</evidence>
<keyword evidence="10" id="KW-1185">Reference proteome</keyword>
<dbReference type="Gene3D" id="3.10.10.10">
    <property type="entry name" value="HIV Type 1 Reverse Transcriptase, subunit A, domain 1"/>
    <property type="match status" value="1"/>
</dbReference>
<dbReference type="InterPro" id="IPR036397">
    <property type="entry name" value="RNaseH_sf"/>
</dbReference>
<dbReference type="InterPro" id="IPR013762">
    <property type="entry name" value="Integrase-like_cat_sf"/>
</dbReference>
<dbReference type="InterPro" id="IPR043502">
    <property type="entry name" value="DNA/RNA_pol_sf"/>
</dbReference>
<feature type="region of interest" description="Disordered" evidence="6">
    <location>
        <begin position="732"/>
        <end position="807"/>
    </location>
</feature>
<dbReference type="Gene3D" id="3.30.160.60">
    <property type="entry name" value="Classic Zinc Finger"/>
    <property type="match status" value="1"/>
</dbReference>
<dbReference type="CDD" id="cd19821">
    <property type="entry name" value="Bbox1_BBX-like"/>
    <property type="match status" value="1"/>
</dbReference>
<dbReference type="InterPro" id="IPR052055">
    <property type="entry name" value="Hepadnavirus_pol/RT"/>
</dbReference>
<evidence type="ECO:0000259" key="7">
    <source>
        <dbReference type="PROSITE" id="PS50119"/>
    </source>
</evidence>
<feature type="region of interest" description="Disordered" evidence="6">
    <location>
        <begin position="2396"/>
        <end position="2464"/>
    </location>
</feature>
<dbReference type="PANTHER" id="PTHR33050">
    <property type="entry name" value="REVERSE TRANSCRIPTASE DOMAIN-CONTAINING PROTEIN"/>
    <property type="match status" value="1"/>
</dbReference>
<evidence type="ECO:0000256" key="3">
    <source>
        <dbReference type="ARBA" id="ARBA00023172"/>
    </source>
</evidence>
<feature type="region of interest" description="Disordered" evidence="6">
    <location>
        <begin position="110"/>
        <end position="134"/>
    </location>
</feature>
<dbReference type="CDD" id="cd09275">
    <property type="entry name" value="RNase_HI_RT_DIRS1"/>
    <property type="match status" value="1"/>
</dbReference>
<evidence type="ECO:0000256" key="2">
    <source>
        <dbReference type="ARBA" id="ARBA00022833"/>
    </source>
</evidence>
<keyword evidence="5" id="KW-0175">Coiled coil</keyword>
<dbReference type="InParanoid" id="A0A0G4E982"/>
<dbReference type="SMART" id="SM00336">
    <property type="entry name" value="BBOX"/>
    <property type="match status" value="1"/>
</dbReference>
<dbReference type="InterPro" id="IPR002104">
    <property type="entry name" value="Integrase_catalytic"/>
</dbReference>
<keyword evidence="1" id="KW-0479">Metal-binding</keyword>
<accession>A0A0G4E982</accession>
<dbReference type="Pfam" id="PF00589">
    <property type="entry name" value="Phage_integrase"/>
    <property type="match status" value="1"/>
</dbReference>
<feature type="compositionally biased region" description="Basic and acidic residues" evidence="6">
    <location>
        <begin position="786"/>
        <end position="795"/>
    </location>
</feature>
<evidence type="ECO:0008006" key="11">
    <source>
        <dbReference type="Google" id="ProtNLM"/>
    </source>
</evidence>
<feature type="compositionally biased region" description="Basic residues" evidence="6">
    <location>
        <begin position="758"/>
        <end position="767"/>
    </location>
</feature>
<keyword evidence="3" id="KW-0233">DNA recombination</keyword>
<keyword evidence="4" id="KW-0863">Zinc-finger</keyword>
<feature type="region of interest" description="Disordered" evidence="6">
    <location>
        <begin position="995"/>
        <end position="1018"/>
    </location>
</feature>
<dbReference type="CDD" id="cd19756">
    <property type="entry name" value="Bbox2"/>
    <property type="match status" value="1"/>
</dbReference>
<dbReference type="InterPro" id="IPR000477">
    <property type="entry name" value="RT_dom"/>
</dbReference>
<evidence type="ECO:0000313" key="10">
    <source>
        <dbReference type="Proteomes" id="UP000041254"/>
    </source>
</evidence>
<dbReference type="Pfam" id="PF00078">
    <property type="entry name" value="RVT_1"/>
    <property type="match status" value="1"/>
</dbReference>
<dbReference type="SUPFAM" id="SSF56349">
    <property type="entry name" value="DNA breaking-rejoining enzymes"/>
    <property type="match status" value="1"/>
</dbReference>
<dbReference type="VEuPathDB" id="CryptoDB:Vbra_6666"/>
<dbReference type="InterPro" id="IPR043128">
    <property type="entry name" value="Rev_trsase/Diguanyl_cyclase"/>
</dbReference>
<protein>
    <recommendedName>
        <fullName evidence="11">Reverse transcriptase domain-containing protein</fullName>
    </recommendedName>
</protein>
<dbReference type="GO" id="GO:0015074">
    <property type="term" value="P:DNA integration"/>
    <property type="evidence" value="ECO:0007669"/>
    <property type="project" value="InterPro"/>
</dbReference>
<organism evidence="9 10">
    <name type="scientific">Vitrella brassicaformis (strain CCMP3155)</name>
    <dbReference type="NCBI Taxonomy" id="1169540"/>
    <lineage>
        <taxon>Eukaryota</taxon>
        <taxon>Sar</taxon>
        <taxon>Alveolata</taxon>
        <taxon>Colpodellida</taxon>
        <taxon>Vitrellaceae</taxon>
        <taxon>Vitrella</taxon>
    </lineage>
</organism>
<feature type="domain" description="B box-type" evidence="7">
    <location>
        <begin position="259"/>
        <end position="301"/>
    </location>
</feature>
<dbReference type="GO" id="GO:0006310">
    <property type="term" value="P:DNA recombination"/>
    <property type="evidence" value="ECO:0007669"/>
    <property type="project" value="UniProtKB-KW"/>
</dbReference>
<evidence type="ECO:0000256" key="5">
    <source>
        <dbReference type="SAM" id="Coils"/>
    </source>
</evidence>
<feature type="compositionally biased region" description="Gly residues" evidence="6">
    <location>
        <begin position="796"/>
        <end position="805"/>
    </location>
</feature>
<dbReference type="GO" id="GO:0008270">
    <property type="term" value="F:zinc ion binding"/>
    <property type="evidence" value="ECO:0007669"/>
    <property type="project" value="UniProtKB-KW"/>
</dbReference>
<evidence type="ECO:0000259" key="8">
    <source>
        <dbReference type="PROSITE" id="PS51898"/>
    </source>
</evidence>
<feature type="coiled-coil region" evidence="5">
    <location>
        <begin position="450"/>
        <end position="477"/>
    </location>
</feature>
<feature type="domain" description="Tyr recombinase" evidence="8">
    <location>
        <begin position="2181"/>
        <end position="2390"/>
    </location>
</feature>
<reference evidence="9 10" key="1">
    <citation type="submission" date="2014-11" db="EMBL/GenBank/DDBJ databases">
        <authorList>
            <person name="Zhu J."/>
            <person name="Qi W."/>
            <person name="Song R."/>
        </authorList>
    </citation>
    <scope>NUCLEOTIDE SEQUENCE [LARGE SCALE GENOMIC DNA]</scope>
</reference>
<dbReference type="OrthoDB" id="447083at2759"/>
<evidence type="ECO:0000313" key="9">
    <source>
        <dbReference type="EMBL" id="CEL91912.1"/>
    </source>
</evidence>
<keyword evidence="2" id="KW-0862">Zinc</keyword>
<proteinExistence type="predicted"/>
<dbReference type="EMBL" id="CDMY01000033">
    <property type="protein sequence ID" value="CEL91912.1"/>
    <property type="molecule type" value="Genomic_DNA"/>
</dbReference>
<dbReference type="PROSITE" id="PS50119">
    <property type="entry name" value="ZF_BBOX"/>
    <property type="match status" value="1"/>
</dbReference>
<feature type="compositionally biased region" description="Acidic residues" evidence="6">
    <location>
        <begin position="772"/>
        <end position="785"/>
    </location>
</feature>
<dbReference type="GO" id="GO:0003677">
    <property type="term" value="F:DNA binding"/>
    <property type="evidence" value="ECO:0007669"/>
    <property type="project" value="InterPro"/>
</dbReference>
<sequence length="2464" mass="272866">MEHGAAIPLAATSTEWGALEQLTQICGRTTELKLTAAWHLDNPHLAQDFHRRSQGRLVVPAFLNADALSSPMSVGKATNSLRDVVERGIHLPARGLKVAVGNFGIPGLPSDPHHHHWQHVTDESHDPTPPPPSDANLEKATLLKQRRAMRFICCSVAVGASMAVESEREVFNDSFKLPPEYDSVFIKPAAEAPTSATESPMDEILDSLHGVAPLPARLVPPQKVFRHEYVVFESSRLLPHYFFLVEFDPAGPNELGLPMCEKCGVRAATWWCGADEAKLCSECDAQLHNTKLTARHLRVPINQMPQKIPMCSLHPSLPADRYCISCRIPFCRMCAHCCPPSVASPPAAPAAAGGAELPLAFDKHGHPQMRPFSLSRNNHPIGNHVPKSTLLSSFPRKTALPWPPGREIPETGRPFPPSGWSTHPVLTLEEAYRVAVRDSHIPPPPFPPRRAVLMEQLTAIQEQVRRLEKNCTDVEQEVCSIVEGALRSLMTEGERRVDFLLGDQLEIQRQLEEIEHIEIAFDVVTADSSPEEYLESWLSQCRLRECLAALAEPAQTDAPAPVKADLRLEGQVDVMTLETLENSRSLEDVSFGGVGSPERSVSGRIHRSHPGLPVATLSHPFPSSAAWPFPTMARTRNAFKFKKANFDWSGVDTGDLPAFFSLGDLEDLGQRVRVGQHLKAALNNQLRDLDLGEEELEQLLQDQISHIEDEIIDAQRRQGFADDDIAADMEDEEIQGEGGAGTPAASRAKAKAKDGAEKKKKKKKKSRRAEAVEVDLEEGEDEIQEEDRQQGRGRGDLGGGGGGADGDIERCQKLEMLARELDDLKQQMTQGMVSIGGRLGGLDQRIGTFEAAQQQLTKQIQSPFAEGSKLAQRMVTALADQLPLPSLSFERGADDQLTIKGGSTRIQLKDITSSQLWTALMTVKDNTATADEGEDRQIYLQVHRFVKTMQDVAQEAKMPRVAPPPPLYLVARAVPALSGELRQVTSQISILQQQIRQPTHLSPAQPPPPAPSAAAVAAAASAQHGAPAFVNRAVAASSHSGQQRPPAAPAHQPAAPPVHQPVAVPCRTVDKTLSCNNCLQYLIQGKITDPKELQGHHVTKCPRPIILSCAVCEGLGITAYHLRKDCPNAPRQISIQSTEQSTGSNNDTDGTHDALRKSLESSMHIQNFAQGLGRSSWHPPTAHRISAWTAGGRLRPPRARAWGVNETVVSDWERGVDLLIFRPLKPLHRGNYDSLFDFWEAVLAELTRLITKGFVEPCTHRPFIVNPLGAVEKKRDPGDTKTKVRLILDCRASGLNASLLTPHFTLPSVADTIASISRGCYMAKIDVRDAYLHLPVAPEECDLLGFQHPQTQQFYRYRYLPFGVSSAPYLFVKSMEAVREAVSQRTDAAFLCYIDDWLVIGPSFEVCAQGKQVLQTCIADSGVEEHEGKAEGPKQALEFGRIVFDSLTGMISITEAKRRRTLASLDELESHRSTSDEIPLQLRNAWTVTSRRYDELRRKAGSAYPRLQGATVKVPPDSPMWIDVAWWRALLSAPTPPSRQLQWSAEGRAFLWEAAMRPLQLFPHLAEHPSRPLPTDPAIRIVYTDASDAGWGAVWGDRSISGRWSARLSPHHTSINFRELLAILFAAQRWAREWGSHLILIRSDNAAAVGWVNHRHSAFPGPMRVLSELFRAVDAGQLLAHHIPGEHNQAADAQSRLAEPSSDVPHRLTARSWSALQRRLHIRCEHHFFCPSPQLALTAQHHTAAAEGGPSMHAGGPAVFTPTPAETLAAMDAAMEWFFHHRQTVVVVGHRDRVEAVRSAYSRHSRFKVARSWARGARVVNTLLTASEAQESSDAQWHFRQPAPFPMVVLYLSSPVCAVCRGTGTIAPTQMQAHSLAAPIPCLCTVKGTSSDRLQAPSDASEVAELVRKAFGAVWAPSTQKAYEGVLQRAEKDFPSFLPLDSPEKTIWAFAAFAKDRHWSQVKQLRSATQAWHKVHNHPPPPFTKPQVRLFLQGLHRTLDASYRPKKPLPVEVLQRLIPFWLNYGALGTTRNGIMALIAFFGMRRISEVTALTRDDLTDLGRGQGTSSDRLQAPSDASEVAELVRKAFGAVWAPSTQKAYEGVLQRAEKDFPSFLPLDSPEKTIWAFAAFAKDRHWSQVKQLRSATQAWHKVHNHPPPPFTEPQVRLFLQGLHRTLDASYRPKEPLPVEVLQRLIPYWLNYGALGTTRNGIMALIAFFGMRRISEVTALTRDDLTDLGRGQGFRLHVKQQKNDPYGQGLLVPLPEQPPAFPNLGQTLRDFLKEKAPRSGHLFRIVDVSAGEWRDDPVTGDHFNSSLRKALKALHDANQQEFGGTPLDRFASHSFRKGGATWALEQGASRDFVQRIADWIDASMVRLYGKPSFDTARRFYNSLGRDGAMWGSVPRDTRRSQPAQPQRSEKRPAKGRQKQLADEDPRPAKTSKMDKAVGHRPRKRKKPDDDDEFIP</sequence>
<dbReference type="PROSITE" id="PS51898">
    <property type="entry name" value="TYR_RECOMBINASE"/>
    <property type="match status" value="1"/>
</dbReference>
<dbReference type="Proteomes" id="UP000041254">
    <property type="component" value="Unassembled WGS sequence"/>
</dbReference>
<gene>
    <name evidence="9" type="ORF">Vbra_6666</name>
</gene>
<dbReference type="InterPro" id="IPR011010">
    <property type="entry name" value="DNA_brk_join_enz"/>
</dbReference>
<dbReference type="Gene3D" id="3.30.420.10">
    <property type="entry name" value="Ribonuclease H-like superfamily/Ribonuclease H"/>
    <property type="match status" value="1"/>
</dbReference>
<feature type="compositionally biased region" description="Basic and acidic residues" evidence="6">
    <location>
        <begin position="2428"/>
        <end position="2446"/>
    </location>
</feature>
<dbReference type="Gene3D" id="3.30.70.270">
    <property type="match status" value="1"/>
</dbReference>
<dbReference type="PANTHER" id="PTHR33050:SF7">
    <property type="entry name" value="RIBONUCLEASE H"/>
    <property type="match status" value="1"/>
</dbReference>
<name>A0A0G4E982_VITBC</name>
<dbReference type="InterPro" id="IPR049808">
    <property type="entry name" value="CONSTANS-like_Bbox1"/>
</dbReference>
<feature type="region of interest" description="Disordered" evidence="6">
    <location>
        <begin position="1034"/>
        <end position="1059"/>
    </location>
</feature>
<evidence type="ECO:0000256" key="6">
    <source>
        <dbReference type="SAM" id="MobiDB-lite"/>
    </source>
</evidence>
<evidence type="ECO:0000256" key="4">
    <source>
        <dbReference type="PROSITE-ProRule" id="PRU00024"/>
    </source>
</evidence>